<evidence type="ECO:0000313" key="2">
    <source>
        <dbReference type="EMBL" id="MBA9053281.1"/>
    </source>
</evidence>
<reference evidence="2 3" key="1">
    <citation type="submission" date="2020-08" db="EMBL/GenBank/DDBJ databases">
        <title>Sequencing the genomes of 1000 actinobacteria strains.</title>
        <authorList>
            <person name="Klenk H.-P."/>
        </authorList>
    </citation>
    <scope>NUCLEOTIDE SEQUENCE [LARGE SCALE GENOMIC DNA]</scope>
    <source>
        <strain evidence="2 3">DSM 41827</strain>
    </source>
</reference>
<dbReference type="Proteomes" id="UP000577386">
    <property type="component" value="Unassembled WGS sequence"/>
</dbReference>
<protein>
    <recommendedName>
        <fullName evidence="4">DUF3040 domain-containing protein</fullName>
    </recommendedName>
</protein>
<name>A0A7W3RKR1_STRMR</name>
<dbReference type="RefSeq" id="WP_182775519.1">
    <property type="nucleotide sequence ID" value="NZ_BAAAHW010000013.1"/>
</dbReference>
<accession>A0A7W3RKR1</accession>
<organism evidence="2 3">
    <name type="scientific">Streptomyces murinus</name>
    <dbReference type="NCBI Taxonomy" id="33900"/>
    <lineage>
        <taxon>Bacteria</taxon>
        <taxon>Bacillati</taxon>
        <taxon>Actinomycetota</taxon>
        <taxon>Actinomycetes</taxon>
        <taxon>Kitasatosporales</taxon>
        <taxon>Streptomycetaceae</taxon>
        <taxon>Streptomyces</taxon>
    </lineage>
</organism>
<gene>
    <name evidence="2" type="ORF">HDA42_002459</name>
</gene>
<keyword evidence="3" id="KW-1185">Reference proteome</keyword>
<evidence type="ECO:0000256" key="1">
    <source>
        <dbReference type="SAM" id="Phobius"/>
    </source>
</evidence>
<keyword evidence="1" id="KW-0812">Transmembrane</keyword>
<evidence type="ECO:0000313" key="3">
    <source>
        <dbReference type="Proteomes" id="UP000577386"/>
    </source>
</evidence>
<keyword evidence="1" id="KW-1133">Transmembrane helix</keyword>
<dbReference type="EMBL" id="JACJIJ010000002">
    <property type="protein sequence ID" value="MBA9053281.1"/>
    <property type="molecule type" value="Genomic_DNA"/>
</dbReference>
<feature type="transmembrane region" description="Helical" evidence="1">
    <location>
        <begin position="54"/>
        <end position="74"/>
    </location>
</feature>
<keyword evidence="1" id="KW-0472">Membrane</keyword>
<dbReference type="GeneID" id="93980996"/>
<evidence type="ECO:0008006" key="4">
    <source>
        <dbReference type="Google" id="ProtNLM"/>
    </source>
</evidence>
<sequence length="78" mass="8972">MTWRPTDRDLARLVRRAEREAADDPTATDLHRRLRDRDNLELDHDHRARSDRSAILGALAGLVLLVVFVIGSLLTHHR</sequence>
<comment type="caution">
    <text evidence="2">The sequence shown here is derived from an EMBL/GenBank/DDBJ whole genome shotgun (WGS) entry which is preliminary data.</text>
</comment>
<proteinExistence type="predicted"/>
<dbReference type="AlphaFoldDB" id="A0A7W3RKR1"/>